<gene>
    <name evidence="2" type="ORF">N4T19_01660</name>
</gene>
<dbReference type="InterPro" id="IPR032466">
    <property type="entry name" value="Metal_Hydrolase"/>
</dbReference>
<dbReference type="Gene3D" id="3.20.20.140">
    <property type="entry name" value="Metal-dependent hydrolases"/>
    <property type="match status" value="1"/>
</dbReference>
<sequence length="298" mass="31584">MTDAVATGKHASPALPSPLPVLSGQQWAGACDCHIHINDPRYPYAAGADLHPPAATVADYRQLQARLGTRRVVVVQPSSYGTDNRCTLDAVAELGLDVARAVVVVDASTSADDVAAMHQRGARGVRFNLLRPSPVAAGQMHAVARLIAPWGWHLQLHASADQIAALAPAIRDLPVPVVFDHLARLPGHGGSTHPAFDVVAQLLQQQRAWLKLSGAELDGAAEAPGYASAARVAQRFIALSPDRLVWGSNWPHPAIHKTGDAAPDDAALLRWLSACVPDSAVQRQILLDNACNLYGFSV</sequence>
<reference evidence="2" key="1">
    <citation type="submission" date="2022-09" db="EMBL/GenBank/DDBJ databases">
        <title>Bacterial diversity in gut of crayfish and pufferfish.</title>
        <authorList>
            <person name="Huang Y."/>
        </authorList>
    </citation>
    <scope>NUCLEOTIDE SEQUENCE</scope>
    <source>
        <strain evidence="2">PR12</strain>
    </source>
</reference>
<evidence type="ECO:0000259" key="1">
    <source>
        <dbReference type="Pfam" id="PF04909"/>
    </source>
</evidence>
<dbReference type="SUPFAM" id="SSF51556">
    <property type="entry name" value="Metallo-dependent hydrolases"/>
    <property type="match status" value="1"/>
</dbReference>
<dbReference type="PANTHER" id="PTHR35563:SF2">
    <property type="entry name" value="BARREL METAL-DEPENDENT HYDROLASE, PUTATIVE (AFU_ORTHOLOGUE AFUA_1G16240)-RELATED"/>
    <property type="match status" value="1"/>
</dbReference>
<evidence type="ECO:0000313" key="2">
    <source>
        <dbReference type="EMBL" id="UXC18867.1"/>
    </source>
</evidence>
<dbReference type="RefSeq" id="WP_182345419.1">
    <property type="nucleotide sequence ID" value="NZ_CP104377.1"/>
</dbReference>
<evidence type="ECO:0000313" key="3">
    <source>
        <dbReference type="Proteomes" id="UP001058290"/>
    </source>
</evidence>
<dbReference type="PANTHER" id="PTHR35563">
    <property type="entry name" value="BARREL METAL-DEPENDENT HYDROLASE, PUTATIVE (AFU_ORTHOLOGUE AFUA_1G16240)-RELATED"/>
    <property type="match status" value="1"/>
</dbReference>
<proteinExistence type="predicted"/>
<accession>A0ABY5ZY00</accession>
<dbReference type="InterPro" id="IPR052358">
    <property type="entry name" value="Aro_Compnd_Degr_Hydrolases"/>
</dbReference>
<dbReference type="EMBL" id="CP104377">
    <property type="protein sequence ID" value="UXC18867.1"/>
    <property type="molecule type" value="Genomic_DNA"/>
</dbReference>
<dbReference type="Proteomes" id="UP001058290">
    <property type="component" value="Chromosome"/>
</dbReference>
<protein>
    <submittedName>
        <fullName evidence="2">Amidohydrolase family protein</fullName>
    </submittedName>
</protein>
<dbReference type="Pfam" id="PF04909">
    <property type="entry name" value="Amidohydro_2"/>
    <property type="match status" value="1"/>
</dbReference>
<organism evidence="2 3">
    <name type="scientific">Comamonas squillarum</name>
    <dbReference type="NCBI Taxonomy" id="2977320"/>
    <lineage>
        <taxon>Bacteria</taxon>
        <taxon>Pseudomonadati</taxon>
        <taxon>Pseudomonadota</taxon>
        <taxon>Betaproteobacteria</taxon>
        <taxon>Burkholderiales</taxon>
        <taxon>Comamonadaceae</taxon>
        <taxon>Comamonas</taxon>
    </lineage>
</organism>
<name>A0ABY5ZY00_9BURK</name>
<feature type="domain" description="Amidohydrolase-related" evidence="1">
    <location>
        <begin position="31"/>
        <end position="296"/>
    </location>
</feature>
<dbReference type="InterPro" id="IPR006680">
    <property type="entry name" value="Amidohydro-rel"/>
</dbReference>
<keyword evidence="3" id="KW-1185">Reference proteome</keyword>